<accession>A0ABN3LBG0</accession>
<keyword evidence="2" id="KW-1185">Reference proteome</keyword>
<evidence type="ECO:0000313" key="2">
    <source>
        <dbReference type="Proteomes" id="UP001501777"/>
    </source>
</evidence>
<reference evidence="1 2" key="1">
    <citation type="journal article" date="2019" name="Int. J. Syst. Evol. Microbiol.">
        <title>The Global Catalogue of Microorganisms (GCM) 10K type strain sequencing project: providing services to taxonomists for standard genome sequencing and annotation.</title>
        <authorList>
            <consortium name="The Broad Institute Genomics Platform"/>
            <consortium name="The Broad Institute Genome Sequencing Center for Infectious Disease"/>
            <person name="Wu L."/>
            <person name="Ma J."/>
        </authorList>
    </citation>
    <scope>NUCLEOTIDE SEQUENCE [LARGE SCALE GENOMIC DNA]</scope>
    <source>
        <strain evidence="1 2">JCM 4395</strain>
    </source>
</reference>
<dbReference type="EMBL" id="BAAASG010000005">
    <property type="protein sequence ID" value="GAA2481122.1"/>
    <property type="molecule type" value="Genomic_DNA"/>
</dbReference>
<dbReference type="RefSeq" id="WP_344399514.1">
    <property type="nucleotide sequence ID" value="NZ_BAAASG010000005.1"/>
</dbReference>
<gene>
    <name evidence="1" type="ORF">GCM10010276_17390</name>
</gene>
<comment type="caution">
    <text evidence="1">The sequence shown here is derived from an EMBL/GenBank/DDBJ whole genome shotgun (WGS) entry which is preliminary data.</text>
</comment>
<protein>
    <submittedName>
        <fullName evidence="1">Uncharacterized protein</fullName>
    </submittedName>
</protein>
<proteinExistence type="predicted"/>
<name>A0ABN3LBG0_STRLO</name>
<organism evidence="1 2">
    <name type="scientific">Streptomyces longisporus</name>
    <dbReference type="NCBI Taxonomy" id="1948"/>
    <lineage>
        <taxon>Bacteria</taxon>
        <taxon>Bacillati</taxon>
        <taxon>Actinomycetota</taxon>
        <taxon>Actinomycetes</taxon>
        <taxon>Kitasatosporales</taxon>
        <taxon>Streptomycetaceae</taxon>
        <taxon>Streptomyces</taxon>
    </lineage>
</organism>
<evidence type="ECO:0000313" key="1">
    <source>
        <dbReference type="EMBL" id="GAA2481122.1"/>
    </source>
</evidence>
<sequence length="60" mass="6235">MPIAEIGLAILSMGAEQLVQWRYGPVGIVALLLLGLGLKARNSTCASVGAVMLLLLMIPS</sequence>
<dbReference type="Proteomes" id="UP001501777">
    <property type="component" value="Unassembled WGS sequence"/>
</dbReference>